<reference evidence="8" key="2">
    <citation type="journal article" date="2019" name="Int. J. Syst. Evol. Microbiol.">
        <title>The Global Catalogue of Microorganisms (GCM) 10K type strain sequencing project: providing services to taxonomists for standard genome sequencing and annotation.</title>
        <authorList>
            <consortium name="The Broad Institute Genomics Platform"/>
            <consortium name="The Broad Institute Genome Sequencing Center for Infectious Disease"/>
            <person name="Wu L."/>
            <person name="Ma J."/>
        </authorList>
    </citation>
    <scope>NUCLEOTIDE SEQUENCE [LARGE SCALE GENOMIC DNA]</scope>
    <source>
        <strain evidence="8">CGMCC 4.5581</strain>
    </source>
</reference>
<evidence type="ECO:0000256" key="1">
    <source>
        <dbReference type="ARBA" id="ARBA00010062"/>
    </source>
</evidence>
<keyword evidence="8" id="KW-1185">Reference proteome</keyword>
<comment type="caution">
    <text evidence="6">The sequence shown here is derived from an EMBL/GenBank/DDBJ whole genome shotgun (WGS) entry which is preliminary data.</text>
</comment>
<dbReference type="InterPro" id="IPR028082">
    <property type="entry name" value="Peripla_BP_I"/>
</dbReference>
<dbReference type="EMBL" id="JAAMPA010000001">
    <property type="protein sequence ID" value="NIH66412.1"/>
    <property type="molecule type" value="Genomic_DNA"/>
</dbReference>
<gene>
    <name evidence="6" type="ORF">FB380_000858</name>
    <name evidence="5" type="ORF">GCM10011589_19560</name>
</gene>
<evidence type="ECO:0000313" key="7">
    <source>
        <dbReference type="Proteomes" id="UP000552836"/>
    </source>
</evidence>
<protein>
    <submittedName>
        <fullName evidence="6">ABC-type branched-subunit amino acid transport system substrate-binding protein</fullName>
    </submittedName>
    <submittedName>
        <fullName evidence="5">Lipoprotein</fullName>
    </submittedName>
</protein>
<dbReference type="AlphaFoldDB" id="A0A846LK46"/>
<evidence type="ECO:0000313" key="5">
    <source>
        <dbReference type="EMBL" id="GGL63448.1"/>
    </source>
</evidence>
<dbReference type="PROSITE" id="PS51257">
    <property type="entry name" value="PROKAR_LIPOPROTEIN"/>
    <property type="match status" value="1"/>
</dbReference>
<dbReference type="PANTHER" id="PTHR47235:SF1">
    <property type="entry name" value="BLR6548 PROTEIN"/>
    <property type="match status" value="1"/>
</dbReference>
<dbReference type="EMBL" id="BMMI01000003">
    <property type="protein sequence ID" value="GGL63448.1"/>
    <property type="molecule type" value="Genomic_DNA"/>
</dbReference>
<reference evidence="5" key="1">
    <citation type="journal article" date="2014" name="Int. J. Syst. Evol. Microbiol.">
        <title>Complete genome of a new Firmicutes species belonging to the dominant human colonic microbiota ('Ruminococcus bicirculans') reveals two chromosomes and a selective capacity to utilize plant glucans.</title>
        <authorList>
            <consortium name="NISC Comparative Sequencing Program"/>
            <person name="Wegmann U."/>
            <person name="Louis P."/>
            <person name="Goesmann A."/>
            <person name="Henrissat B."/>
            <person name="Duncan S.H."/>
            <person name="Flint H.J."/>
        </authorList>
    </citation>
    <scope>NUCLEOTIDE SEQUENCE</scope>
    <source>
        <strain evidence="5">CGMCC 4.5581</strain>
    </source>
</reference>
<dbReference type="InterPro" id="IPR028081">
    <property type="entry name" value="Leu-bd"/>
</dbReference>
<evidence type="ECO:0000259" key="4">
    <source>
        <dbReference type="Pfam" id="PF13458"/>
    </source>
</evidence>
<dbReference type="Proteomes" id="UP000648663">
    <property type="component" value="Unassembled WGS sequence"/>
</dbReference>
<reference evidence="6 7" key="3">
    <citation type="submission" date="2020-02" db="EMBL/GenBank/DDBJ databases">
        <title>Sequencing the genomes of 1000 actinobacteria strains.</title>
        <authorList>
            <person name="Klenk H.-P."/>
        </authorList>
    </citation>
    <scope>NUCLEOTIDE SEQUENCE [LARGE SCALE GENOMIC DNA]</scope>
    <source>
        <strain evidence="6 7">DSM 45201</strain>
    </source>
</reference>
<evidence type="ECO:0000313" key="8">
    <source>
        <dbReference type="Proteomes" id="UP000648663"/>
    </source>
</evidence>
<comment type="similarity">
    <text evidence="1">Belongs to the leucine-binding protein family.</text>
</comment>
<feature type="signal peptide" evidence="3">
    <location>
        <begin position="1"/>
        <end position="21"/>
    </location>
</feature>
<dbReference type="Gene3D" id="3.40.50.2300">
    <property type="match status" value="2"/>
</dbReference>
<dbReference type="SUPFAM" id="SSF53822">
    <property type="entry name" value="Periplasmic binding protein-like I"/>
    <property type="match status" value="1"/>
</dbReference>
<organism evidence="6 7">
    <name type="scientific">Modestobacter marinus</name>
    <dbReference type="NCBI Taxonomy" id="477641"/>
    <lineage>
        <taxon>Bacteria</taxon>
        <taxon>Bacillati</taxon>
        <taxon>Actinomycetota</taxon>
        <taxon>Actinomycetes</taxon>
        <taxon>Geodermatophilales</taxon>
        <taxon>Geodermatophilaceae</taxon>
        <taxon>Modestobacter</taxon>
    </lineage>
</organism>
<sequence>MKHLPRTCALSVAAAAMLALAACSTTDPNASGGDGGGGAEGDVTTGAGVTDSEITVGMLTDLSGPFAAGAAVQVTQTNAYWDQVNADGGVCDRDVVVDVQDHGYDPQRAVTLYRSMAPDVIALQQVLGGPTSAAVLPLAEQDDVYVGGVGWTGSALQYENNQLPGASYAIEAANAVDYLVDELGVPEGGKIGVVYFAGDYGGDALAGAEHAAEERGVEIVAQEITSQTTDLSAQASALVQADVAGVVLAAAPTQLASLAGVLATQGADIPIVGMNPTFNPSLLGSPVADALLANAYSITSVAPYASDAPGVQAANELYASVAPEGDLGWEVPLAYVQAELLRQALEGACESGELTPEGVVAALQESSSVDTDGLLPDGLDYSQPGQSPTTTVYVSKVDAAAEAGLALLDEYSGPSAESFSYGG</sequence>
<accession>A0A846LK46</accession>
<evidence type="ECO:0000256" key="2">
    <source>
        <dbReference type="ARBA" id="ARBA00022729"/>
    </source>
</evidence>
<reference evidence="5" key="4">
    <citation type="submission" date="2024-05" db="EMBL/GenBank/DDBJ databases">
        <authorList>
            <person name="Sun Q."/>
            <person name="Zhou Y."/>
        </authorList>
    </citation>
    <scope>NUCLEOTIDE SEQUENCE</scope>
    <source>
        <strain evidence="5">CGMCC 4.5581</strain>
    </source>
</reference>
<evidence type="ECO:0000256" key="3">
    <source>
        <dbReference type="SAM" id="SignalP"/>
    </source>
</evidence>
<dbReference type="PANTHER" id="PTHR47235">
    <property type="entry name" value="BLR6548 PROTEIN"/>
    <property type="match status" value="1"/>
</dbReference>
<dbReference type="RefSeq" id="WP_166754003.1">
    <property type="nucleotide sequence ID" value="NZ_BAABJU010000018.1"/>
</dbReference>
<name>A0A846LK46_9ACTN</name>
<keyword evidence="5" id="KW-0449">Lipoprotein</keyword>
<feature type="domain" description="Leucine-binding protein" evidence="4">
    <location>
        <begin position="53"/>
        <end position="399"/>
    </location>
</feature>
<proteinExistence type="inferred from homology"/>
<keyword evidence="2 3" id="KW-0732">Signal</keyword>
<evidence type="ECO:0000313" key="6">
    <source>
        <dbReference type="EMBL" id="NIH66412.1"/>
    </source>
</evidence>
<dbReference type="Proteomes" id="UP000552836">
    <property type="component" value="Unassembled WGS sequence"/>
</dbReference>
<dbReference type="Pfam" id="PF13458">
    <property type="entry name" value="Peripla_BP_6"/>
    <property type="match status" value="1"/>
</dbReference>
<feature type="chain" id="PRO_5039280521" evidence="3">
    <location>
        <begin position="22"/>
        <end position="423"/>
    </location>
</feature>